<dbReference type="EMBL" id="JAHFXF010000620">
    <property type="protein sequence ID" value="KAG9684711.1"/>
    <property type="molecule type" value="Genomic_DNA"/>
</dbReference>
<accession>A0A9P8J428</accession>
<feature type="region of interest" description="Disordered" evidence="1">
    <location>
        <begin position="289"/>
        <end position="328"/>
    </location>
</feature>
<dbReference type="PANTHER" id="PTHR28125">
    <property type="entry name" value="MEIOTIC EXPRESSION UP-REGULATED PROTEIN 26"/>
    <property type="match status" value="1"/>
</dbReference>
<organism evidence="3 4">
    <name type="scientific">Aureobasidium melanogenum</name>
    <name type="common">Aureobasidium pullulans var. melanogenum</name>
    <dbReference type="NCBI Taxonomy" id="46634"/>
    <lineage>
        <taxon>Eukaryota</taxon>
        <taxon>Fungi</taxon>
        <taxon>Dikarya</taxon>
        <taxon>Ascomycota</taxon>
        <taxon>Pezizomycotina</taxon>
        <taxon>Dothideomycetes</taxon>
        <taxon>Dothideomycetidae</taxon>
        <taxon>Dothideales</taxon>
        <taxon>Saccotheciaceae</taxon>
        <taxon>Aureobasidium</taxon>
    </lineage>
</organism>
<evidence type="ECO:0000256" key="1">
    <source>
        <dbReference type="SAM" id="MobiDB-lite"/>
    </source>
</evidence>
<reference evidence="3" key="2">
    <citation type="submission" date="2021-08" db="EMBL/GenBank/DDBJ databases">
        <authorList>
            <person name="Gostincar C."/>
            <person name="Sun X."/>
            <person name="Song Z."/>
            <person name="Gunde-Cimerman N."/>
        </authorList>
    </citation>
    <scope>NUCLEOTIDE SEQUENCE</scope>
    <source>
        <strain evidence="3">EXF-9911</strain>
    </source>
</reference>
<feature type="compositionally biased region" description="Low complexity" evidence="1">
    <location>
        <begin position="289"/>
        <end position="299"/>
    </location>
</feature>
<feature type="compositionally biased region" description="Polar residues" evidence="1">
    <location>
        <begin position="16"/>
        <end position="28"/>
    </location>
</feature>
<dbReference type="PANTHER" id="PTHR28125:SF3">
    <property type="entry name" value="TRANSCRIPTION REGULATOR RUA1 C-TERMINAL DOMAIN-CONTAINING PROTEIN"/>
    <property type="match status" value="1"/>
</dbReference>
<dbReference type="Proteomes" id="UP000779574">
    <property type="component" value="Unassembled WGS sequence"/>
</dbReference>
<protein>
    <recommendedName>
        <fullName evidence="2">Transcription regulator Rua1 C-terminal domain-containing protein</fullName>
    </recommendedName>
</protein>
<feature type="domain" description="Transcription regulator Rua1 C-terminal" evidence="2">
    <location>
        <begin position="331"/>
        <end position="429"/>
    </location>
</feature>
<evidence type="ECO:0000313" key="4">
    <source>
        <dbReference type="Proteomes" id="UP000779574"/>
    </source>
</evidence>
<feature type="region of interest" description="Disordered" evidence="1">
    <location>
        <begin position="1"/>
        <end position="29"/>
    </location>
</feature>
<gene>
    <name evidence="3" type="ORF">KCU76_g12228</name>
</gene>
<dbReference type="OrthoDB" id="5595379at2759"/>
<name>A0A9P8J428_AURME</name>
<comment type="caution">
    <text evidence="3">The sequence shown here is derived from an EMBL/GenBank/DDBJ whole genome shotgun (WGS) entry which is preliminary data.</text>
</comment>
<reference evidence="3" key="1">
    <citation type="journal article" date="2021" name="J Fungi (Basel)">
        <title>Virulence traits and population genomics of the black yeast Aureobasidium melanogenum.</title>
        <authorList>
            <person name="Cernosa A."/>
            <person name="Sun X."/>
            <person name="Gostincar C."/>
            <person name="Fang C."/>
            <person name="Gunde-Cimerman N."/>
            <person name="Song Z."/>
        </authorList>
    </citation>
    <scope>NUCLEOTIDE SEQUENCE</scope>
    <source>
        <strain evidence="3">EXF-9911</strain>
    </source>
</reference>
<evidence type="ECO:0000313" key="3">
    <source>
        <dbReference type="EMBL" id="KAG9684711.1"/>
    </source>
</evidence>
<evidence type="ECO:0000259" key="2">
    <source>
        <dbReference type="Pfam" id="PF14616"/>
    </source>
</evidence>
<proteinExistence type="predicted"/>
<dbReference type="Pfam" id="PF14616">
    <property type="entry name" value="Rua1_C"/>
    <property type="match status" value="1"/>
</dbReference>
<dbReference type="InterPro" id="IPR028012">
    <property type="entry name" value="Rua1_C"/>
</dbReference>
<dbReference type="AlphaFoldDB" id="A0A9P8J428"/>
<feature type="non-terminal residue" evidence="3">
    <location>
        <position position="445"/>
    </location>
</feature>
<sequence>MTSSFVDPTTVRPSFCRQSSSTANQQPSFADEPVCCANQEPHYQQQHRQHHISQPALDDSNVQFQWVTHDAQPKLWLTWPNNTWYSQALPGAYGNEGQWNDSNIPQAYMNPSLSDADYDQTSPPNTDSWLLQRSYHGAQDVTDDQIPGTYNLGHCDYSASYQQGYQPHAHVTSHHEEDVNLQYSDTGVGCFDNSSVHMDHYTSVSPDEPLTHEGHHLERHGTVLWDWSQATSDVVPPQPSLGTDLAAQNVGHNRRTSYFKLSPTTATPRIQISPTSSCWDVDDNASLATTNTTTPTDLIPDPPAELLDPPSEDMNPSDKTMMPQRRNLKDPNHLYMPRWIRGDGKQREGWCGACRPGKWLSLKRSTYWYHKNFCHGITVMGTPFPRPTRTRALADDKGWEGYCGSCNRWIVLNGGKKSHTSWFRHAYKCDPSAVARSPPSRDFTY</sequence>